<evidence type="ECO:0000259" key="12">
    <source>
        <dbReference type="Pfam" id="PF01370"/>
    </source>
</evidence>
<comment type="cofactor">
    <cofactor evidence="2">
        <name>NAD(+)</name>
        <dbReference type="ChEBI" id="CHEBI:57540"/>
    </cofactor>
</comment>
<protein>
    <recommendedName>
        <fullName evidence="6">UDP-glucose 4-epimerase</fullName>
        <ecNumber evidence="5">5.1.3.2</ecNumber>
    </recommendedName>
    <alternativeName>
        <fullName evidence="11">Galactowaldenase</fullName>
    </alternativeName>
    <alternativeName>
        <fullName evidence="10">UDP-galactose 4-epimerase</fullName>
    </alternativeName>
</protein>
<name>A0AA96LDT1_9BACL</name>
<evidence type="ECO:0000256" key="10">
    <source>
        <dbReference type="ARBA" id="ARBA00031367"/>
    </source>
</evidence>
<evidence type="ECO:0000256" key="9">
    <source>
        <dbReference type="ARBA" id="ARBA00023235"/>
    </source>
</evidence>
<keyword evidence="9" id="KW-0413">Isomerase</keyword>
<keyword evidence="14" id="KW-1185">Reference proteome</keyword>
<dbReference type="AlphaFoldDB" id="A0AA96LDT1"/>
<sequence>MKLLILGGTKFLGRHLAEAALKAGHEVTLFNRGLENPGLFPEAEHLTGDRDGRLDALKGRRWDAVIDTSGFVPRQVRATAGLLADFTDHYTFISSLSAYADLERENIREEDPPALLTEPGSEDVSAHYGALKALCEMAAEEAMPGRVLHIRPGLIVGPFDPSDRFTYWPHRIAQGGEVVVPAPPERQVQVIDVRDLADWILRMIAEGETGLYNASGGTYTMERVVEECRRVSGSDARFIWVSEEFLLDREVGVWIELPLWIPSDSQIGLFAADSSKAFHAGLSIRRLPSTIRDTLAWSASRQADTEWKAGLEAGRERELLADWKASHGEEAHGSG</sequence>
<accession>A0AA96LDT1</accession>
<evidence type="ECO:0000256" key="6">
    <source>
        <dbReference type="ARBA" id="ARBA00018569"/>
    </source>
</evidence>
<evidence type="ECO:0000313" key="14">
    <source>
        <dbReference type="Proteomes" id="UP001305702"/>
    </source>
</evidence>
<evidence type="ECO:0000256" key="1">
    <source>
        <dbReference type="ARBA" id="ARBA00000083"/>
    </source>
</evidence>
<feature type="domain" description="NAD-dependent epimerase/dehydratase" evidence="12">
    <location>
        <begin position="4"/>
        <end position="210"/>
    </location>
</feature>
<dbReference type="Gene3D" id="3.40.50.720">
    <property type="entry name" value="NAD(P)-binding Rossmann-like Domain"/>
    <property type="match status" value="1"/>
</dbReference>
<dbReference type="InterPro" id="IPR001509">
    <property type="entry name" value="Epimerase_deHydtase"/>
</dbReference>
<proteinExistence type="inferred from homology"/>
<dbReference type="SUPFAM" id="SSF51735">
    <property type="entry name" value="NAD(P)-binding Rossmann-fold domains"/>
    <property type="match status" value="1"/>
</dbReference>
<dbReference type="Proteomes" id="UP001305702">
    <property type="component" value="Chromosome"/>
</dbReference>
<dbReference type="PANTHER" id="PTHR43725">
    <property type="entry name" value="UDP-GLUCOSE 4-EPIMERASE"/>
    <property type="match status" value="1"/>
</dbReference>
<keyword evidence="8" id="KW-0299">Galactose metabolism</keyword>
<dbReference type="GO" id="GO:0005829">
    <property type="term" value="C:cytosol"/>
    <property type="evidence" value="ECO:0007669"/>
    <property type="project" value="TreeGrafter"/>
</dbReference>
<reference evidence="13 14" key="1">
    <citation type="submission" date="2022-02" db="EMBL/GenBank/DDBJ databases">
        <title>Paenibacillus sp. MBLB1776 Whole Genome Shotgun Sequencing.</title>
        <authorList>
            <person name="Hwang C.Y."/>
            <person name="Cho E.-S."/>
            <person name="Seo M.-J."/>
        </authorList>
    </citation>
    <scope>NUCLEOTIDE SEQUENCE [LARGE SCALE GENOMIC DNA]</scope>
    <source>
        <strain evidence="13 14">MBLB1776</strain>
    </source>
</reference>
<evidence type="ECO:0000256" key="5">
    <source>
        <dbReference type="ARBA" id="ARBA00013189"/>
    </source>
</evidence>
<dbReference type="Pfam" id="PF01370">
    <property type="entry name" value="Epimerase"/>
    <property type="match status" value="1"/>
</dbReference>
<dbReference type="CDD" id="cd05265">
    <property type="entry name" value="SDR_a1"/>
    <property type="match status" value="1"/>
</dbReference>
<dbReference type="PANTHER" id="PTHR43725:SF47">
    <property type="entry name" value="UDP-GLUCOSE 4-EPIMERASE"/>
    <property type="match status" value="1"/>
</dbReference>
<evidence type="ECO:0000256" key="4">
    <source>
        <dbReference type="ARBA" id="ARBA00007637"/>
    </source>
</evidence>
<comment type="catalytic activity">
    <reaction evidence="1">
        <text>UDP-alpha-D-glucose = UDP-alpha-D-galactose</text>
        <dbReference type="Rhea" id="RHEA:22168"/>
        <dbReference type="ChEBI" id="CHEBI:58885"/>
        <dbReference type="ChEBI" id="CHEBI:66914"/>
        <dbReference type="EC" id="5.1.3.2"/>
    </reaction>
</comment>
<dbReference type="RefSeq" id="WP_315605708.1">
    <property type="nucleotide sequence ID" value="NZ_CP130318.1"/>
</dbReference>
<dbReference type="InterPro" id="IPR036291">
    <property type="entry name" value="NAD(P)-bd_dom_sf"/>
</dbReference>
<comment type="similarity">
    <text evidence="4">Belongs to the NAD(P)-dependent epimerase/dehydratase family.</text>
</comment>
<evidence type="ECO:0000256" key="2">
    <source>
        <dbReference type="ARBA" id="ARBA00001911"/>
    </source>
</evidence>
<dbReference type="EMBL" id="CP130318">
    <property type="protein sequence ID" value="WNQ11932.1"/>
    <property type="molecule type" value="Genomic_DNA"/>
</dbReference>
<dbReference type="GO" id="GO:0006012">
    <property type="term" value="P:galactose metabolic process"/>
    <property type="evidence" value="ECO:0007669"/>
    <property type="project" value="UniProtKB-KW"/>
</dbReference>
<dbReference type="KEGG" id="paun:MJA45_02415"/>
<evidence type="ECO:0000313" key="13">
    <source>
        <dbReference type="EMBL" id="WNQ11932.1"/>
    </source>
</evidence>
<gene>
    <name evidence="13" type="ORF">MJA45_02415</name>
</gene>
<organism evidence="13 14">
    <name type="scientific">Paenibacillus aurantius</name>
    <dbReference type="NCBI Taxonomy" id="2918900"/>
    <lineage>
        <taxon>Bacteria</taxon>
        <taxon>Bacillati</taxon>
        <taxon>Bacillota</taxon>
        <taxon>Bacilli</taxon>
        <taxon>Bacillales</taxon>
        <taxon>Paenibacillaceae</taxon>
        <taxon>Paenibacillus</taxon>
    </lineage>
</organism>
<evidence type="ECO:0000256" key="7">
    <source>
        <dbReference type="ARBA" id="ARBA00023027"/>
    </source>
</evidence>
<keyword evidence="8" id="KW-0119">Carbohydrate metabolism</keyword>
<dbReference type="GO" id="GO:0003978">
    <property type="term" value="F:UDP-glucose 4-epimerase activity"/>
    <property type="evidence" value="ECO:0007669"/>
    <property type="project" value="UniProtKB-EC"/>
</dbReference>
<evidence type="ECO:0000256" key="11">
    <source>
        <dbReference type="ARBA" id="ARBA00033067"/>
    </source>
</evidence>
<comment type="pathway">
    <text evidence="3">Carbohydrate metabolism; galactose metabolism.</text>
</comment>
<evidence type="ECO:0000256" key="8">
    <source>
        <dbReference type="ARBA" id="ARBA00023144"/>
    </source>
</evidence>
<evidence type="ECO:0000256" key="3">
    <source>
        <dbReference type="ARBA" id="ARBA00004947"/>
    </source>
</evidence>
<dbReference type="EC" id="5.1.3.2" evidence="5"/>
<keyword evidence="7" id="KW-0520">NAD</keyword>